<sequence length="376" mass="41340">MDAAGFQERLINDLATSMGVLQLYLGHRLKIFDAMRSFGTETPVTASALATKMQLSERYIVEFLKSCAVQGYLIKAPNDEAAFILPAGHASALCDREHPNYCAAFTCFLPSITPILGALQEAFRTGGGMPYHDYGPDLLEGISEGNRPLYKHEMLQEWLPKTKVWDKLQTPGAKILDVACGEAWSTITLAKGLPHLTNVIDAVDLDEKSLELARQNIEAEGVSDRIALHHKYAHEVSDGDYDLIMICESLHDMHNPETVLKSLLPLLHDDGIVFVADEGVPDTEEEMLPKDPTKIGSPSDEPNNFLGRLNYGFSVLHCLPASKCWHSSAAIGTAIRPSTLRAIAKSAGYDVEEVHHNGFWRFYQLTPLAPAKSQGA</sequence>
<feature type="domain" description="Polyketide synthase-like methyltransferase" evidence="2">
    <location>
        <begin position="155"/>
        <end position="367"/>
    </location>
</feature>
<keyword evidence="1" id="KW-0808">Transferase</keyword>
<dbReference type="PhylomeDB" id="A0A0G4GBN2"/>
<dbReference type="STRING" id="1169540.A0A0G4GBN2"/>
<dbReference type="InterPro" id="IPR029063">
    <property type="entry name" value="SAM-dependent_MTases_sf"/>
</dbReference>
<gene>
    <name evidence="3" type="ORF">Vbra_17387</name>
</gene>
<dbReference type="AlphaFoldDB" id="A0A0G4GBN2"/>
<dbReference type="Pfam" id="PF21320">
    <property type="entry name" value="WHD_Rv2258c"/>
    <property type="match status" value="1"/>
</dbReference>
<reference evidence="3 4" key="1">
    <citation type="submission" date="2014-11" db="EMBL/GenBank/DDBJ databases">
        <authorList>
            <person name="Zhu J."/>
            <person name="Qi W."/>
            <person name="Song R."/>
        </authorList>
    </citation>
    <scope>NUCLEOTIDE SEQUENCE [LARGE SCALE GENOMIC DNA]</scope>
</reference>
<dbReference type="GO" id="GO:0016740">
    <property type="term" value="F:transferase activity"/>
    <property type="evidence" value="ECO:0007669"/>
    <property type="project" value="UniProtKB-KW"/>
</dbReference>
<dbReference type="Gene3D" id="3.40.50.150">
    <property type="entry name" value="Vaccinia Virus protein VP39"/>
    <property type="match status" value="1"/>
</dbReference>
<keyword evidence="4" id="KW-1185">Reference proteome</keyword>
<proteinExistence type="predicted"/>
<dbReference type="PANTHER" id="PTHR45128">
    <property type="entry name" value="METHYLTRANSFERASE TYPE 11"/>
    <property type="match status" value="1"/>
</dbReference>
<evidence type="ECO:0000256" key="1">
    <source>
        <dbReference type="ARBA" id="ARBA00022679"/>
    </source>
</evidence>
<evidence type="ECO:0000313" key="4">
    <source>
        <dbReference type="Proteomes" id="UP000041254"/>
    </source>
</evidence>
<accession>A0A0G4GBN2</accession>
<dbReference type="InterPro" id="IPR020803">
    <property type="entry name" value="MeTfrase_dom"/>
</dbReference>
<dbReference type="InterPro" id="IPR025714">
    <property type="entry name" value="Methyltranfer_dom"/>
</dbReference>
<dbReference type="CDD" id="cd02440">
    <property type="entry name" value="AdoMet_MTases"/>
    <property type="match status" value="1"/>
</dbReference>
<evidence type="ECO:0000259" key="2">
    <source>
        <dbReference type="SMART" id="SM00828"/>
    </source>
</evidence>
<organism evidence="3 4">
    <name type="scientific">Vitrella brassicaformis (strain CCMP3155)</name>
    <dbReference type="NCBI Taxonomy" id="1169540"/>
    <lineage>
        <taxon>Eukaryota</taxon>
        <taxon>Sar</taxon>
        <taxon>Alveolata</taxon>
        <taxon>Colpodellida</taxon>
        <taxon>Vitrellaceae</taxon>
        <taxon>Vitrella</taxon>
    </lineage>
</organism>
<dbReference type="Proteomes" id="UP000041254">
    <property type="component" value="Unassembled WGS sequence"/>
</dbReference>
<dbReference type="EMBL" id="CDMY01000619">
    <property type="protein sequence ID" value="CEM26539.1"/>
    <property type="molecule type" value="Genomic_DNA"/>
</dbReference>
<dbReference type="SUPFAM" id="SSF53335">
    <property type="entry name" value="S-adenosyl-L-methionine-dependent methyltransferases"/>
    <property type="match status" value="1"/>
</dbReference>
<dbReference type="Pfam" id="PF13847">
    <property type="entry name" value="Methyltransf_31"/>
    <property type="match status" value="1"/>
</dbReference>
<dbReference type="InterPro" id="IPR053173">
    <property type="entry name" value="SAM-binding_MTase"/>
</dbReference>
<protein>
    <recommendedName>
        <fullName evidence="2">Polyketide synthase-like methyltransferase domain-containing protein</fullName>
    </recommendedName>
</protein>
<dbReference type="VEuPathDB" id="CryptoDB:Vbra_17387"/>
<evidence type="ECO:0000313" key="3">
    <source>
        <dbReference type="EMBL" id="CEM26539.1"/>
    </source>
</evidence>
<dbReference type="SMART" id="SM00828">
    <property type="entry name" value="PKS_MT"/>
    <property type="match status" value="1"/>
</dbReference>
<dbReference type="OrthoDB" id="506498at2759"/>
<dbReference type="InParanoid" id="A0A0G4GBN2"/>
<dbReference type="InterPro" id="IPR048711">
    <property type="entry name" value="WHD_Rv2258c"/>
</dbReference>
<name>A0A0G4GBN2_VITBC</name>